<keyword evidence="4" id="KW-1185">Reference proteome</keyword>
<evidence type="ECO:0000313" key="1">
    <source>
        <dbReference type="EMBL" id="KAF4681269.1"/>
    </source>
</evidence>
<evidence type="ECO:0000313" key="2">
    <source>
        <dbReference type="EMBL" id="KAF4742247.1"/>
    </source>
</evidence>
<organism evidence="2 4">
    <name type="scientific">Perkinsus olseni</name>
    <name type="common">Perkinsus atlanticus</name>
    <dbReference type="NCBI Taxonomy" id="32597"/>
    <lineage>
        <taxon>Eukaryota</taxon>
        <taxon>Sar</taxon>
        <taxon>Alveolata</taxon>
        <taxon>Perkinsozoa</taxon>
        <taxon>Perkinsea</taxon>
        <taxon>Perkinsida</taxon>
        <taxon>Perkinsidae</taxon>
        <taxon>Perkinsus</taxon>
    </lineage>
</organism>
<sequence length="102" mass="11906">MVVAFDVPFLRRHSMSVNVATPEATIVKLREMRFAGAVLRFYTRTFSYRLRRRKLPTRLWSYAAQLPWVDVVNDAGAAHSVQDVYMEHLHSLILVHVNKDQH</sequence>
<dbReference type="AlphaFoldDB" id="A0A7J6TBM7"/>
<accession>A0A7J6TBM7</accession>
<dbReference type="EMBL" id="JABANO010012179">
    <property type="protein sequence ID" value="KAF4742247.1"/>
    <property type="molecule type" value="Genomic_DNA"/>
</dbReference>
<gene>
    <name evidence="1" type="ORF">FOZ60_012361</name>
    <name evidence="2" type="ORF">FOZ63_032066</name>
</gene>
<protein>
    <submittedName>
        <fullName evidence="2">Uncharacterized protein</fullName>
    </submittedName>
</protein>
<proteinExistence type="predicted"/>
<reference evidence="3 4" key="1">
    <citation type="submission" date="2020-04" db="EMBL/GenBank/DDBJ databases">
        <title>Perkinsus olseni comparative genomics.</title>
        <authorList>
            <person name="Bogema D.R."/>
        </authorList>
    </citation>
    <scope>NUCLEOTIDE SEQUENCE [LARGE SCALE GENOMIC DNA]</scope>
    <source>
        <strain evidence="1">00978-12</strain>
        <strain evidence="2 4">ATCC PRA-207</strain>
    </source>
</reference>
<dbReference type="EMBL" id="JABANP010000529">
    <property type="protein sequence ID" value="KAF4681269.1"/>
    <property type="molecule type" value="Genomic_DNA"/>
</dbReference>
<evidence type="ECO:0000313" key="4">
    <source>
        <dbReference type="Proteomes" id="UP000553632"/>
    </source>
</evidence>
<dbReference type="Proteomes" id="UP000553632">
    <property type="component" value="Unassembled WGS sequence"/>
</dbReference>
<comment type="caution">
    <text evidence="2">The sequence shown here is derived from an EMBL/GenBank/DDBJ whole genome shotgun (WGS) entry which is preliminary data.</text>
</comment>
<name>A0A7J6TBM7_PEROL</name>
<evidence type="ECO:0000313" key="3">
    <source>
        <dbReference type="Proteomes" id="UP000541610"/>
    </source>
</evidence>
<dbReference type="Proteomes" id="UP000541610">
    <property type="component" value="Unassembled WGS sequence"/>
</dbReference>